<evidence type="ECO:0000313" key="2">
    <source>
        <dbReference type="EMBL" id="SHI84663.1"/>
    </source>
</evidence>
<reference evidence="2 3" key="1">
    <citation type="submission" date="2016-11" db="EMBL/GenBank/DDBJ databases">
        <authorList>
            <person name="Varghese N."/>
            <person name="Submissions S."/>
        </authorList>
    </citation>
    <scope>NUCLEOTIDE SEQUENCE [LARGE SCALE GENOMIC DNA]</scope>
    <source>
        <strain evidence="2 3">DSM 15287</strain>
    </source>
</reference>
<dbReference type="Pfam" id="PF00583">
    <property type="entry name" value="Acetyltransf_1"/>
    <property type="match status" value="1"/>
</dbReference>
<dbReference type="PROSITE" id="PS51186">
    <property type="entry name" value="GNAT"/>
    <property type="match status" value="1"/>
</dbReference>
<dbReference type="InterPro" id="IPR000182">
    <property type="entry name" value="GNAT_dom"/>
</dbReference>
<dbReference type="EMBL" id="FQZD01000008">
    <property type="protein sequence ID" value="SHI84663.1"/>
    <property type="molecule type" value="Genomic_DNA"/>
</dbReference>
<gene>
    <name evidence="2" type="ORF">SAMN02745170_01188</name>
</gene>
<evidence type="ECO:0000259" key="1">
    <source>
        <dbReference type="PROSITE" id="PS51186"/>
    </source>
</evidence>
<dbReference type="SUPFAM" id="SSF55729">
    <property type="entry name" value="Acyl-CoA N-acyltransferases (Nat)"/>
    <property type="match status" value="1"/>
</dbReference>
<accession>A0A1M6EGV7</accession>
<dbReference type="Gene3D" id="3.40.630.30">
    <property type="match status" value="1"/>
</dbReference>
<proteinExistence type="predicted"/>
<dbReference type="OrthoDB" id="8750087at2"/>
<dbReference type="AlphaFoldDB" id="A0A1M6EGV7"/>
<dbReference type="RefSeq" id="WP_149734014.1">
    <property type="nucleotide sequence ID" value="NZ_FQZD01000008.1"/>
</dbReference>
<feature type="domain" description="N-acetyltransferase" evidence="1">
    <location>
        <begin position="8"/>
        <end position="177"/>
    </location>
</feature>
<keyword evidence="3" id="KW-1185">Reference proteome</keyword>
<organism evidence="2 3">
    <name type="scientific">Propionispora hippei DSM 15287</name>
    <dbReference type="NCBI Taxonomy" id="1123003"/>
    <lineage>
        <taxon>Bacteria</taxon>
        <taxon>Bacillati</taxon>
        <taxon>Bacillota</taxon>
        <taxon>Negativicutes</taxon>
        <taxon>Selenomonadales</taxon>
        <taxon>Sporomusaceae</taxon>
        <taxon>Propionispora</taxon>
    </lineage>
</organism>
<protein>
    <recommendedName>
        <fullName evidence="1">N-acetyltransferase domain-containing protein</fullName>
    </recommendedName>
</protein>
<dbReference type="InterPro" id="IPR016181">
    <property type="entry name" value="Acyl_CoA_acyltransferase"/>
</dbReference>
<sequence length="227" mass="25486">MMSPQLALEVKPLTIEHVPEILALQDLIIETLSDKKSYYREENDYFFKALQGGDYSLGLFDRGNLVGYNIVSLPDDIQNLGYEVGLYESALSKVAHWGPAAIHPSLQGNGLLKKILVKQLKELKVSGYEHIFLTIAPCNYSSLAAVLQQGFLIKRIKLKFGNLLRYILHLDMSRTLKKPICQVRVTGEDLESQKLLLTFGFYGYSVESEKSGTTTLLFGHDGLEETL</sequence>
<name>A0A1M6EGV7_9FIRM</name>
<evidence type="ECO:0000313" key="3">
    <source>
        <dbReference type="Proteomes" id="UP000322917"/>
    </source>
</evidence>
<dbReference type="GO" id="GO:0016747">
    <property type="term" value="F:acyltransferase activity, transferring groups other than amino-acyl groups"/>
    <property type="evidence" value="ECO:0007669"/>
    <property type="project" value="InterPro"/>
</dbReference>
<dbReference type="Proteomes" id="UP000322917">
    <property type="component" value="Unassembled WGS sequence"/>
</dbReference>